<evidence type="ECO:0000313" key="2">
    <source>
        <dbReference type="Proteomes" id="UP001443914"/>
    </source>
</evidence>
<dbReference type="InterPro" id="IPR035437">
    <property type="entry name" value="SNase_OB-fold_sf"/>
</dbReference>
<dbReference type="AlphaFoldDB" id="A0AAW1IIX3"/>
<dbReference type="SUPFAM" id="SSF50199">
    <property type="entry name" value="Staphylococcal nuclease"/>
    <property type="match status" value="1"/>
</dbReference>
<keyword evidence="2" id="KW-1185">Reference proteome</keyword>
<reference evidence="1" key="1">
    <citation type="submission" date="2024-03" db="EMBL/GenBank/DDBJ databases">
        <title>WGS assembly of Saponaria officinalis var. Norfolk2.</title>
        <authorList>
            <person name="Jenkins J."/>
            <person name="Shu S."/>
            <person name="Grimwood J."/>
            <person name="Barry K."/>
            <person name="Goodstein D."/>
            <person name="Schmutz J."/>
            <person name="Leebens-Mack J."/>
            <person name="Osbourn A."/>
        </authorList>
    </citation>
    <scope>NUCLEOTIDE SEQUENCE [LARGE SCALE GENOMIC DNA]</scope>
    <source>
        <strain evidence="1">JIC</strain>
    </source>
</reference>
<gene>
    <name evidence="1" type="ORF">RND81_09G053000</name>
</gene>
<sequence length="128" mass="14156">MAAAAIQGRWPRGRVKAVPSGDTLVVMGMAKGDVIPPEKMVTLAPVIAPRLARRDGVDEPFVWESREFLRKLCIGQEVTFVTYATPPTQSGIPREFATMLFGGAVPVSTFQSWWLHMAGQRKVNQTRM</sequence>
<dbReference type="Gene3D" id="2.40.50.90">
    <property type="match status" value="1"/>
</dbReference>
<dbReference type="EMBL" id="JBDFQZ010000009">
    <property type="protein sequence ID" value="KAK9689331.1"/>
    <property type="molecule type" value="Genomic_DNA"/>
</dbReference>
<accession>A0AAW1IIX3</accession>
<organism evidence="1 2">
    <name type="scientific">Saponaria officinalis</name>
    <name type="common">Common soapwort</name>
    <name type="synonym">Lychnis saponaria</name>
    <dbReference type="NCBI Taxonomy" id="3572"/>
    <lineage>
        <taxon>Eukaryota</taxon>
        <taxon>Viridiplantae</taxon>
        <taxon>Streptophyta</taxon>
        <taxon>Embryophyta</taxon>
        <taxon>Tracheophyta</taxon>
        <taxon>Spermatophyta</taxon>
        <taxon>Magnoliopsida</taxon>
        <taxon>eudicotyledons</taxon>
        <taxon>Gunneridae</taxon>
        <taxon>Pentapetalae</taxon>
        <taxon>Caryophyllales</taxon>
        <taxon>Caryophyllaceae</taxon>
        <taxon>Caryophylleae</taxon>
        <taxon>Saponaria</taxon>
    </lineage>
</organism>
<dbReference type="Proteomes" id="UP001443914">
    <property type="component" value="Unassembled WGS sequence"/>
</dbReference>
<name>A0AAW1IIX3_SAPOF</name>
<comment type="caution">
    <text evidence="1">The sequence shown here is derived from an EMBL/GenBank/DDBJ whole genome shotgun (WGS) entry which is preliminary data.</text>
</comment>
<evidence type="ECO:0000313" key="1">
    <source>
        <dbReference type="EMBL" id="KAK9689331.1"/>
    </source>
</evidence>
<protein>
    <submittedName>
        <fullName evidence="1">Uncharacterized protein</fullName>
    </submittedName>
</protein>
<proteinExistence type="predicted"/>